<keyword evidence="6" id="KW-0032">Aminotransferase</keyword>
<dbReference type="FunFam" id="3.20.10.10:FF:000002">
    <property type="entry name" value="D-alanine aminotransferase"/>
    <property type="match status" value="1"/>
</dbReference>
<keyword evidence="3 5" id="KW-0663">Pyridoxal phosphate</keyword>
<reference evidence="6 7" key="1">
    <citation type="journal article" date="2019" name="Anaerobe">
        <title>Detection of Robinsoniella peoriensis in multiple bone samples of a trauma patient.</title>
        <authorList>
            <person name="Schrottner P."/>
            <person name="Hartwich K."/>
            <person name="Bunk B."/>
            <person name="Schober I."/>
            <person name="Helbig S."/>
            <person name="Rudolph W.W."/>
            <person name="Gunzer F."/>
        </authorList>
    </citation>
    <scope>NUCLEOTIDE SEQUENCE [LARGE SCALE GENOMIC DNA]</scope>
    <source>
        <strain evidence="6 7">DSM 106044</strain>
    </source>
</reference>
<protein>
    <submittedName>
        <fullName evidence="6">D-alanine aminotransferase</fullName>
        <ecNumber evidence="6">2.6.1.21</ecNumber>
    </submittedName>
</protein>
<dbReference type="GO" id="GO:0008652">
    <property type="term" value="P:amino acid biosynthetic process"/>
    <property type="evidence" value="ECO:0007669"/>
    <property type="project" value="UniProtKB-ARBA"/>
</dbReference>
<dbReference type="Gene3D" id="3.20.10.10">
    <property type="entry name" value="D-amino Acid Aminotransferase, subunit A, domain 2"/>
    <property type="match status" value="1"/>
</dbReference>
<dbReference type="PANTHER" id="PTHR42743">
    <property type="entry name" value="AMINO-ACID AMINOTRANSFERASE"/>
    <property type="match status" value="1"/>
</dbReference>
<evidence type="ECO:0000313" key="7">
    <source>
        <dbReference type="Proteomes" id="UP000306509"/>
    </source>
</evidence>
<dbReference type="PANTHER" id="PTHR42743:SF11">
    <property type="entry name" value="AMINODEOXYCHORISMATE LYASE"/>
    <property type="match status" value="1"/>
</dbReference>
<comment type="cofactor">
    <cofactor evidence="1 5">
        <name>pyridoxal 5'-phosphate</name>
        <dbReference type="ChEBI" id="CHEBI:597326"/>
    </cofactor>
</comment>
<dbReference type="Pfam" id="PF01063">
    <property type="entry name" value="Aminotran_4"/>
    <property type="match status" value="1"/>
</dbReference>
<evidence type="ECO:0000313" key="6">
    <source>
        <dbReference type="EMBL" id="TLD00522.1"/>
    </source>
</evidence>
<dbReference type="GO" id="GO:0047810">
    <property type="term" value="F:D-alanine-2-oxoglutarate aminotransferase activity"/>
    <property type="evidence" value="ECO:0007669"/>
    <property type="project" value="UniProtKB-EC"/>
</dbReference>
<comment type="caution">
    <text evidence="6">The sequence shown here is derived from an EMBL/GenBank/DDBJ whole genome shotgun (WGS) entry which is preliminary data.</text>
</comment>
<dbReference type="GO" id="GO:0046394">
    <property type="term" value="P:carboxylic acid biosynthetic process"/>
    <property type="evidence" value="ECO:0007669"/>
    <property type="project" value="UniProtKB-ARBA"/>
</dbReference>
<dbReference type="AlphaFoldDB" id="A0A4U8Q6K5"/>
<dbReference type="CDD" id="cd00449">
    <property type="entry name" value="PLPDE_IV"/>
    <property type="match status" value="1"/>
</dbReference>
<dbReference type="InterPro" id="IPR043131">
    <property type="entry name" value="BCAT-like_N"/>
</dbReference>
<evidence type="ECO:0000256" key="1">
    <source>
        <dbReference type="ARBA" id="ARBA00001933"/>
    </source>
</evidence>
<evidence type="ECO:0000256" key="3">
    <source>
        <dbReference type="ARBA" id="ARBA00022898"/>
    </source>
</evidence>
<dbReference type="GO" id="GO:0005829">
    <property type="term" value="C:cytosol"/>
    <property type="evidence" value="ECO:0007669"/>
    <property type="project" value="TreeGrafter"/>
</dbReference>
<accession>A0A4U8Q6K5</accession>
<dbReference type="InterPro" id="IPR001544">
    <property type="entry name" value="Aminotrans_IV"/>
</dbReference>
<name>A0A4U8Q6K5_9FIRM</name>
<dbReference type="PROSITE" id="PS00770">
    <property type="entry name" value="AA_TRANSFER_CLASS_4"/>
    <property type="match status" value="1"/>
</dbReference>
<keyword evidence="7" id="KW-1185">Reference proteome</keyword>
<evidence type="ECO:0000256" key="4">
    <source>
        <dbReference type="RuleBase" id="RU004106"/>
    </source>
</evidence>
<dbReference type="InterPro" id="IPR043132">
    <property type="entry name" value="BCAT-like_C"/>
</dbReference>
<dbReference type="SUPFAM" id="SSF56752">
    <property type="entry name" value="D-aminoacid aminotransferase-like PLP-dependent enzymes"/>
    <property type="match status" value="1"/>
</dbReference>
<dbReference type="RefSeq" id="WP_138002595.1">
    <property type="nucleotide sequence ID" value="NZ_JBHTNY010000032.1"/>
</dbReference>
<comment type="similarity">
    <text evidence="2 4">Belongs to the class-IV pyridoxal-phosphate-dependent aminotransferase family.</text>
</comment>
<dbReference type="Proteomes" id="UP000306509">
    <property type="component" value="Unassembled WGS sequence"/>
</dbReference>
<keyword evidence="6" id="KW-0808">Transferase</keyword>
<dbReference type="EC" id="2.6.1.21" evidence="6"/>
<dbReference type="InterPro" id="IPR036038">
    <property type="entry name" value="Aminotransferase-like"/>
</dbReference>
<evidence type="ECO:0000256" key="2">
    <source>
        <dbReference type="ARBA" id="ARBA00009320"/>
    </source>
</evidence>
<organism evidence="6 7">
    <name type="scientific">Robinsoniella peoriensis</name>
    <dbReference type="NCBI Taxonomy" id="180332"/>
    <lineage>
        <taxon>Bacteria</taxon>
        <taxon>Bacillati</taxon>
        <taxon>Bacillota</taxon>
        <taxon>Clostridia</taxon>
        <taxon>Lachnospirales</taxon>
        <taxon>Lachnospiraceae</taxon>
        <taxon>Robinsoniella</taxon>
    </lineage>
</organism>
<gene>
    <name evidence="6" type="primary">dat</name>
    <name evidence="6" type="ORF">DSM106044_02655</name>
</gene>
<sequence>MDIKLDEGYWFGLGVFETIAVVNGRAVLLEEHLKRMEKGIHFLKLKMNVSKEKIVEYLMEHPMSHGVLKISVSDENMILTHRQNPYGDERFQKGFRAKFSQVIRNETSGFTYHKTTNYGDCILEKRKALEEGYDEFIFCNSKGEVCEGTSSNIFFVKDKVIYTPRLSCGLLPGIIRDYLMRREKIVETVIYPHEISGYEECFLTNSLMGLMSVTSLDGYTFPQRTIAARWNQIFWREME</sequence>
<dbReference type="EMBL" id="QGQD01000054">
    <property type="protein sequence ID" value="TLD00522.1"/>
    <property type="molecule type" value="Genomic_DNA"/>
</dbReference>
<dbReference type="Gene3D" id="3.30.470.10">
    <property type="match status" value="1"/>
</dbReference>
<dbReference type="InterPro" id="IPR018300">
    <property type="entry name" value="Aminotrans_IV_CS"/>
</dbReference>
<dbReference type="InterPro" id="IPR050571">
    <property type="entry name" value="Class-IV_PLP-Dep_Aminotrnsfr"/>
</dbReference>
<proteinExistence type="inferred from homology"/>
<dbReference type="STRING" id="180332.GCA_000797495_01376"/>
<evidence type="ECO:0000256" key="5">
    <source>
        <dbReference type="RuleBase" id="RU004516"/>
    </source>
</evidence>